<sequence length="38" mass="4075">MLRAEPDVRAARLGLADLTARTLHTGMSLLGIEAPDEI</sequence>
<dbReference type="Gene3D" id="1.10.730.10">
    <property type="entry name" value="Isoleucyl-tRNA Synthetase, Domain 1"/>
    <property type="match status" value="1"/>
</dbReference>
<organism evidence="5 6">
    <name type="scientific">Actinoplanes teichomyceticus</name>
    <dbReference type="NCBI Taxonomy" id="1867"/>
    <lineage>
        <taxon>Bacteria</taxon>
        <taxon>Bacillati</taxon>
        <taxon>Actinomycetota</taxon>
        <taxon>Actinomycetes</taxon>
        <taxon>Micromonosporales</taxon>
        <taxon>Micromonosporaceae</taxon>
        <taxon>Actinoplanes</taxon>
    </lineage>
</organism>
<evidence type="ECO:0000313" key="5">
    <source>
        <dbReference type="EMBL" id="TWG23637.1"/>
    </source>
</evidence>
<reference evidence="5 6" key="1">
    <citation type="submission" date="2019-06" db="EMBL/GenBank/DDBJ databases">
        <title>Sequencing the genomes of 1000 actinobacteria strains.</title>
        <authorList>
            <person name="Klenk H.-P."/>
        </authorList>
    </citation>
    <scope>NUCLEOTIDE SEQUENCE [LARGE SCALE GENOMIC DNA]</scope>
    <source>
        <strain evidence="5 6">DSM 43866</strain>
    </source>
</reference>
<keyword evidence="6" id="KW-1185">Reference proteome</keyword>
<keyword evidence="3" id="KW-0067">ATP-binding</keyword>
<keyword evidence="1" id="KW-0436">Ligase</keyword>
<gene>
    <name evidence="5" type="ORF">FHX34_102186</name>
</gene>
<feature type="domain" description="DALR anticodon binding" evidence="4">
    <location>
        <begin position="3"/>
        <end position="37"/>
    </location>
</feature>
<dbReference type="GO" id="GO:0004814">
    <property type="term" value="F:arginine-tRNA ligase activity"/>
    <property type="evidence" value="ECO:0007669"/>
    <property type="project" value="InterPro"/>
</dbReference>
<accession>A0A561WIC9</accession>
<evidence type="ECO:0000259" key="4">
    <source>
        <dbReference type="Pfam" id="PF05746"/>
    </source>
</evidence>
<dbReference type="InterPro" id="IPR009080">
    <property type="entry name" value="tRNAsynth_Ia_anticodon-bd"/>
</dbReference>
<evidence type="ECO:0000256" key="3">
    <source>
        <dbReference type="ARBA" id="ARBA00022840"/>
    </source>
</evidence>
<comment type="caution">
    <text evidence="5">The sequence shown here is derived from an EMBL/GenBank/DDBJ whole genome shotgun (WGS) entry which is preliminary data.</text>
</comment>
<protein>
    <submittedName>
        <fullName evidence="5">DALR anticodon binding protein</fullName>
    </submittedName>
</protein>
<dbReference type="GO" id="GO:0006420">
    <property type="term" value="P:arginyl-tRNA aminoacylation"/>
    <property type="evidence" value="ECO:0007669"/>
    <property type="project" value="InterPro"/>
</dbReference>
<dbReference type="Proteomes" id="UP000320239">
    <property type="component" value="Unassembled WGS sequence"/>
</dbReference>
<evidence type="ECO:0000313" key="6">
    <source>
        <dbReference type="Proteomes" id="UP000320239"/>
    </source>
</evidence>
<dbReference type="InterPro" id="IPR008909">
    <property type="entry name" value="DALR_anticod-bd"/>
</dbReference>
<evidence type="ECO:0000256" key="2">
    <source>
        <dbReference type="ARBA" id="ARBA00022741"/>
    </source>
</evidence>
<dbReference type="EMBL" id="VIWY01000002">
    <property type="protein sequence ID" value="TWG23637.1"/>
    <property type="molecule type" value="Genomic_DNA"/>
</dbReference>
<dbReference type="SUPFAM" id="SSF47323">
    <property type="entry name" value="Anticodon-binding domain of a subclass of class I aminoacyl-tRNA synthetases"/>
    <property type="match status" value="1"/>
</dbReference>
<name>A0A561WIC9_ACTTI</name>
<evidence type="ECO:0000256" key="1">
    <source>
        <dbReference type="ARBA" id="ARBA00022598"/>
    </source>
</evidence>
<dbReference type="AlphaFoldDB" id="A0A561WIC9"/>
<proteinExistence type="predicted"/>
<dbReference type="Pfam" id="PF05746">
    <property type="entry name" value="DALR_1"/>
    <property type="match status" value="1"/>
</dbReference>
<keyword evidence="2" id="KW-0547">Nucleotide-binding</keyword>
<dbReference type="GO" id="GO:0005524">
    <property type="term" value="F:ATP binding"/>
    <property type="evidence" value="ECO:0007669"/>
    <property type="project" value="UniProtKB-KW"/>
</dbReference>